<reference evidence="1" key="1">
    <citation type="submission" date="2019-08" db="EMBL/GenBank/DDBJ databases">
        <authorList>
            <person name="Kucharzyk K."/>
            <person name="Murdoch R.W."/>
            <person name="Higgins S."/>
            <person name="Loffler F."/>
        </authorList>
    </citation>
    <scope>NUCLEOTIDE SEQUENCE</scope>
</reference>
<dbReference type="AlphaFoldDB" id="A0A644X4E3"/>
<proteinExistence type="predicted"/>
<sequence>MEKRDLIIENVKAVIAAPSCCAELKEVAQNYLKALNTATEKGAAKKLVEELEEDVLPIDIVLAFASSPEGAKVFGEEKSSAFAKQAKKVKADGGKYCFCPACTAGRKILEMKEVLL</sequence>
<evidence type="ECO:0008006" key="2">
    <source>
        <dbReference type="Google" id="ProtNLM"/>
    </source>
</evidence>
<comment type="caution">
    <text evidence="1">The sequence shown here is derived from an EMBL/GenBank/DDBJ whole genome shotgun (WGS) entry which is preliminary data.</text>
</comment>
<dbReference type="EMBL" id="VSSQ01001538">
    <property type="protein sequence ID" value="MPM09173.1"/>
    <property type="molecule type" value="Genomic_DNA"/>
</dbReference>
<evidence type="ECO:0000313" key="1">
    <source>
        <dbReference type="EMBL" id="MPM09173.1"/>
    </source>
</evidence>
<name>A0A644X4E3_9ZZZZ</name>
<accession>A0A644X4E3</accession>
<organism evidence="1">
    <name type="scientific">bioreactor metagenome</name>
    <dbReference type="NCBI Taxonomy" id="1076179"/>
    <lineage>
        <taxon>unclassified sequences</taxon>
        <taxon>metagenomes</taxon>
        <taxon>ecological metagenomes</taxon>
    </lineage>
</organism>
<gene>
    <name evidence="1" type="ORF">SDC9_55489</name>
</gene>
<protein>
    <recommendedName>
        <fullName evidence="2">Heat-shock protein Hsp90</fullName>
    </recommendedName>
</protein>